<accession>A0A419I3I4</accession>
<dbReference type="EMBL" id="QZFV01000084">
    <property type="protein sequence ID" value="RJQ84750.1"/>
    <property type="molecule type" value="Genomic_DNA"/>
</dbReference>
<comment type="caution">
    <text evidence="1">The sequence shown here is derived from an EMBL/GenBank/DDBJ whole genome shotgun (WGS) entry which is preliminary data.</text>
</comment>
<proteinExistence type="predicted"/>
<reference evidence="1 2" key="1">
    <citation type="submission" date="2018-09" db="EMBL/GenBank/DDBJ databases">
        <title>YIM PH 21725 draft genome.</title>
        <authorList>
            <person name="Miao C."/>
        </authorList>
    </citation>
    <scope>NUCLEOTIDE SEQUENCE [LARGE SCALE GENOMIC DNA]</scope>
    <source>
        <strain evidence="2">YIM PH21725</strain>
    </source>
</reference>
<gene>
    <name evidence="1" type="ORF">D5S19_15915</name>
</gene>
<protein>
    <submittedName>
        <fullName evidence="1">Uncharacterized protein</fullName>
    </submittedName>
</protein>
<name>A0A419I3I4_9PSEU</name>
<sequence>MTSRWEDTVRDAIISLERVKGDWVSLADLREELDMRGTSRAVQEEHLNRMSQSGKVRFGTGGRITWVGKR</sequence>
<evidence type="ECO:0000313" key="2">
    <source>
        <dbReference type="Proteomes" id="UP000285112"/>
    </source>
</evidence>
<dbReference type="Proteomes" id="UP000285112">
    <property type="component" value="Unassembled WGS sequence"/>
</dbReference>
<keyword evidence="2" id="KW-1185">Reference proteome</keyword>
<dbReference type="AlphaFoldDB" id="A0A419I3I4"/>
<evidence type="ECO:0000313" key="1">
    <source>
        <dbReference type="EMBL" id="RJQ84750.1"/>
    </source>
</evidence>
<organism evidence="1 2">
    <name type="scientific">Amycolatopsis panacis</name>
    <dbReference type="NCBI Taxonomy" id="2340917"/>
    <lineage>
        <taxon>Bacteria</taxon>
        <taxon>Bacillati</taxon>
        <taxon>Actinomycetota</taxon>
        <taxon>Actinomycetes</taxon>
        <taxon>Pseudonocardiales</taxon>
        <taxon>Pseudonocardiaceae</taxon>
        <taxon>Amycolatopsis</taxon>
    </lineage>
</organism>